<dbReference type="Proteomes" id="UP001163846">
    <property type="component" value="Unassembled WGS sequence"/>
</dbReference>
<proteinExistence type="predicted"/>
<protein>
    <recommendedName>
        <fullName evidence="2">DUF6699 domain-containing protein</fullName>
    </recommendedName>
</protein>
<feature type="region of interest" description="Disordered" evidence="1">
    <location>
        <begin position="88"/>
        <end position="145"/>
    </location>
</feature>
<organism evidence="3 4">
    <name type="scientific">Lentinula raphanica</name>
    <dbReference type="NCBI Taxonomy" id="153919"/>
    <lineage>
        <taxon>Eukaryota</taxon>
        <taxon>Fungi</taxon>
        <taxon>Dikarya</taxon>
        <taxon>Basidiomycota</taxon>
        <taxon>Agaricomycotina</taxon>
        <taxon>Agaricomycetes</taxon>
        <taxon>Agaricomycetidae</taxon>
        <taxon>Agaricales</taxon>
        <taxon>Marasmiineae</taxon>
        <taxon>Omphalotaceae</taxon>
        <taxon>Lentinula</taxon>
    </lineage>
</organism>
<name>A0AA38P415_9AGAR</name>
<feature type="compositionally biased region" description="Pro residues" evidence="1">
    <location>
        <begin position="97"/>
        <end position="111"/>
    </location>
</feature>
<feature type="region of interest" description="Disordered" evidence="1">
    <location>
        <begin position="475"/>
        <end position="531"/>
    </location>
</feature>
<accession>A0AA38P415</accession>
<feature type="domain" description="DUF6699" evidence="2">
    <location>
        <begin position="300"/>
        <end position="434"/>
    </location>
</feature>
<reference evidence="3" key="1">
    <citation type="submission" date="2022-08" db="EMBL/GenBank/DDBJ databases">
        <authorList>
            <consortium name="DOE Joint Genome Institute"/>
            <person name="Min B."/>
            <person name="Riley R."/>
            <person name="Sierra-Patev S."/>
            <person name="Naranjo-Ortiz M."/>
            <person name="Looney B."/>
            <person name="Konkel Z."/>
            <person name="Slot J.C."/>
            <person name="Sakamoto Y."/>
            <person name="Steenwyk J.L."/>
            <person name="Rokas A."/>
            <person name="Carro J."/>
            <person name="Camarero S."/>
            <person name="Ferreira P."/>
            <person name="Molpeceres G."/>
            <person name="Ruiz-Duenas F.J."/>
            <person name="Serrano A."/>
            <person name="Henrissat B."/>
            <person name="Drula E."/>
            <person name="Hughes K.W."/>
            <person name="Mata J.L."/>
            <person name="Ishikawa N.K."/>
            <person name="Vargas-Isla R."/>
            <person name="Ushijima S."/>
            <person name="Smith C.A."/>
            <person name="Ahrendt S."/>
            <person name="Andreopoulos W."/>
            <person name="He G."/>
            <person name="Labutti K."/>
            <person name="Lipzen A."/>
            <person name="Ng V."/>
            <person name="Sandor L."/>
            <person name="Barry K."/>
            <person name="Martinez A.T."/>
            <person name="Xiao Y."/>
            <person name="Gibbons J.G."/>
            <person name="Terashima K."/>
            <person name="Hibbett D.S."/>
            <person name="Grigoriev I.V."/>
        </authorList>
    </citation>
    <scope>NUCLEOTIDE SEQUENCE</scope>
    <source>
        <strain evidence="3">TFB9207</strain>
    </source>
</reference>
<comment type="caution">
    <text evidence="3">The sequence shown here is derived from an EMBL/GenBank/DDBJ whole genome shotgun (WGS) entry which is preliminary data.</text>
</comment>
<keyword evidence="4" id="KW-1185">Reference proteome</keyword>
<dbReference type="AlphaFoldDB" id="A0AA38P415"/>
<evidence type="ECO:0000313" key="3">
    <source>
        <dbReference type="EMBL" id="KAJ3835927.1"/>
    </source>
</evidence>
<feature type="compositionally biased region" description="Basic and acidic residues" evidence="1">
    <location>
        <begin position="475"/>
        <end position="501"/>
    </location>
</feature>
<evidence type="ECO:0000259" key="2">
    <source>
        <dbReference type="Pfam" id="PF20415"/>
    </source>
</evidence>
<dbReference type="InterPro" id="IPR046522">
    <property type="entry name" value="DUF6699"/>
</dbReference>
<evidence type="ECO:0000313" key="4">
    <source>
        <dbReference type="Proteomes" id="UP001163846"/>
    </source>
</evidence>
<evidence type="ECO:0000256" key="1">
    <source>
        <dbReference type="SAM" id="MobiDB-lite"/>
    </source>
</evidence>
<gene>
    <name evidence="3" type="ORF">F5878DRAFT_663428</name>
</gene>
<feature type="region of interest" description="Disordered" evidence="1">
    <location>
        <begin position="1"/>
        <end position="39"/>
    </location>
</feature>
<sequence>MSDLFIPPLGTPQQPSSQRNLPNSAAATAAPPSWAASPNMTNQYPLFNSPLVGTPFIPHGYTPAAATPATLPRGTPYAAPQHLSPVHHTTEYTGFPNFPPTPEYGPSPPLASAPQTSPAAQPPPSFGYGSPWAQTQTPAWHSAPAMGTPWGMNAMLPGGAPPMPPGMPPGMPPSGTPWGMQAMLPSTAYGPPQMPMQGMQGMGPPVMPPGGPPMMGMMGGGDPWNMAGMGQALPQPGGPLPRAVGVLGDRMDNIDEFTAGPNYGPVLEPFLVRVLNLKPRLNPLIQPPPAEMSDPEHDFLKWTMLMPSSMVQRASEQDPRVSWSTGRNDPATFPRITSLRLVPNLLPFTIEVFARDPNIGVTCGDVIDTIGDSMGKHSGQSEFSILSPDRQKMVSEAYRHNRSRALGVPGGRLGPGLRRMDFLGRETEFGGIKDDSATVRKVCGEDLPCTWVLCCRSRYPMTEREIEEQAIRDEAARAAEEERSRREEEARHRRREDETRSRRSRRSSRAPTVTTVTDEDDRSSTTGTVGS</sequence>
<feature type="compositionally biased region" description="Low complexity" evidence="1">
    <location>
        <begin position="24"/>
        <end position="38"/>
    </location>
</feature>
<feature type="compositionally biased region" description="Polar residues" evidence="1">
    <location>
        <begin position="11"/>
        <end position="23"/>
    </location>
</feature>
<dbReference type="Pfam" id="PF20415">
    <property type="entry name" value="DUF6699"/>
    <property type="match status" value="1"/>
</dbReference>
<dbReference type="EMBL" id="MU806364">
    <property type="protein sequence ID" value="KAJ3835927.1"/>
    <property type="molecule type" value="Genomic_DNA"/>
</dbReference>